<dbReference type="InterPro" id="IPR000878">
    <property type="entry name" value="4pyrrol_Mease"/>
</dbReference>
<name>A0A7C5U5T1_9BACT</name>
<keyword evidence="4" id="KW-0808">Transferase</keyword>
<dbReference type="GO" id="GO:0032259">
    <property type="term" value="P:methylation"/>
    <property type="evidence" value="ECO:0007669"/>
    <property type="project" value="UniProtKB-KW"/>
</dbReference>
<sequence length="222" mass="24811">MLGKLFAVGVGPGDSELLTIKALNVLRNVDYVFAPSGNNDNGLAINIVKNYINCPYILLDFPMSGEFKDKIKANAEIVYEKLSDGKNCAFITLGDVSIYNSFWYLYDELLNINKNLEVEIVPGITSLSLASAKLKIPIAQKDESFCVVPFGNLEIIRSNLFKTIVFLKPTKDTENLVAELKLNGYKDINLAEKLGMKNEKIGNVSEFDLSQREYMRIIIAKK</sequence>
<keyword evidence="2" id="KW-0169">Cobalamin biosynthesis</keyword>
<reference evidence="8" key="1">
    <citation type="journal article" date="2020" name="mSystems">
        <title>Genome- and Community-Level Interaction Insights into Carbon Utilization and Element Cycling Functions of Hydrothermarchaeota in Hydrothermal Sediment.</title>
        <authorList>
            <person name="Zhou Z."/>
            <person name="Liu Y."/>
            <person name="Xu W."/>
            <person name="Pan J."/>
            <person name="Luo Z.H."/>
            <person name="Li M."/>
        </authorList>
    </citation>
    <scope>NUCLEOTIDE SEQUENCE [LARGE SCALE GENOMIC DNA]</scope>
    <source>
        <strain evidence="8">SpSt-1088</strain>
    </source>
</reference>
<comment type="similarity">
    <text evidence="6">Belongs to the precorrin methyltransferase family.</text>
</comment>
<feature type="domain" description="Tetrapyrrole methylase" evidence="7">
    <location>
        <begin position="4"/>
        <end position="202"/>
    </location>
</feature>
<evidence type="ECO:0000313" key="8">
    <source>
        <dbReference type="EMBL" id="HHR33821.1"/>
    </source>
</evidence>
<dbReference type="AlphaFoldDB" id="A0A7C5U5T1"/>
<dbReference type="InterPro" id="IPR012382">
    <property type="entry name" value="CobI/CbiL"/>
</dbReference>
<evidence type="ECO:0000256" key="5">
    <source>
        <dbReference type="ARBA" id="ARBA00022691"/>
    </source>
</evidence>
<keyword evidence="3" id="KW-0489">Methyltransferase</keyword>
<accession>A0A7C5U5T1</accession>
<dbReference type="InterPro" id="IPR014776">
    <property type="entry name" value="4pyrrole_Mease_sub2"/>
</dbReference>
<dbReference type="InterPro" id="IPR035996">
    <property type="entry name" value="4pyrrol_Methylase_sf"/>
</dbReference>
<dbReference type="PIRSF" id="PIRSF036427">
    <property type="entry name" value="Precrrn-2_mtase"/>
    <property type="match status" value="1"/>
</dbReference>
<dbReference type="GO" id="GO:0009236">
    <property type="term" value="P:cobalamin biosynthetic process"/>
    <property type="evidence" value="ECO:0007669"/>
    <property type="project" value="UniProtKB-UniRule"/>
</dbReference>
<dbReference type="GO" id="GO:0030788">
    <property type="term" value="F:precorrin-2 C20-methyltransferase activity"/>
    <property type="evidence" value="ECO:0007669"/>
    <property type="project" value="InterPro"/>
</dbReference>
<dbReference type="InterPro" id="IPR014777">
    <property type="entry name" value="4pyrrole_Mease_sub1"/>
</dbReference>
<evidence type="ECO:0000256" key="3">
    <source>
        <dbReference type="ARBA" id="ARBA00022603"/>
    </source>
</evidence>
<organism evidence="8">
    <name type="scientific">Fervidobacterium nodosum</name>
    <dbReference type="NCBI Taxonomy" id="2424"/>
    <lineage>
        <taxon>Bacteria</taxon>
        <taxon>Thermotogati</taxon>
        <taxon>Thermotogota</taxon>
        <taxon>Thermotogae</taxon>
        <taxon>Thermotogales</taxon>
        <taxon>Fervidobacteriaceae</taxon>
        <taxon>Fervidobacterium</taxon>
    </lineage>
</organism>
<dbReference type="PANTHER" id="PTHR43467">
    <property type="entry name" value="COBALT-PRECORRIN-2 C(20)-METHYLTRANSFERASE"/>
    <property type="match status" value="1"/>
</dbReference>
<evidence type="ECO:0000256" key="1">
    <source>
        <dbReference type="ARBA" id="ARBA00004953"/>
    </source>
</evidence>
<protein>
    <recommendedName>
        <fullName evidence="7">Tetrapyrrole methylase domain-containing protein</fullName>
    </recommendedName>
</protein>
<proteinExistence type="inferred from homology"/>
<dbReference type="CDD" id="cd11645">
    <property type="entry name" value="Precorrin_2_C20_MT"/>
    <property type="match status" value="1"/>
</dbReference>
<dbReference type="Pfam" id="PF00590">
    <property type="entry name" value="TP_methylase"/>
    <property type="match status" value="1"/>
</dbReference>
<comment type="pathway">
    <text evidence="1">Cofactor biosynthesis; adenosylcobalamin biosynthesis.</text>
</comment>
<dbReference type="EMBL" id="DRXW01000170">
    <property type="protein sequence ID" value="HHR33821.1"/>
    <property type="molecule type" value="Genomic_DNA"/>
</dbReference>
<dbReference type="Gene3D" id="3.30.950.10">
    <property type="entry name" value="Methyltransferase, Cobalt-precorrin-4 Transmethylase, Domain 2"/>
    <property type="match status" value="1"/>
</dbReference>
<evidence type="ECO:0000256" key="2">
    <source>
        <dbReference type="ARBA" id="ARBA00022573"/>
    </source>
</evidence>
<evidence type="ECO:0000256" key="4">
    <source>
        <dbReference type="ARBA" id="ARBA00022679"/>
    </source>
</evidence>
<dbReference type="Gene3D" id="3.40.1010.10">
    <property type="entry name" value="Cobalt-precorrin-4 Transmethylase, Domain 1"/>
    <property type="match status" value="1"/>
</dbReference>
<keyword evidence="5" id="KW-0949">S-adenosyl-L-methionine</keyword>
<evidence type="ECO:0000259" key="7">
    <source>
        <dbReference type="Pfam" id="PF00590"/>
    </source>
</evidence>
<dbReference type="SUPFAM" id="SSF53790">
    <property type="entry name" value="Tetrapyrrole methylase"/>
    <property type="match status" value="1"/>
</dbReference>
<comment type="caution">
    <text evidence="8">The sequence shown here is derived from an EMBL/GenBank/DDBJ whole genome shotgun (WGS) entry which is preliminary data.</text>
</comment>
<gene>
    <name evidence="8" type="ORF">ENM46_02625</name>
</gene>
<evidence type="ECO:0000256" key="6">
    <source>
        <dbReference type="PIRNR" id="PIRNR036427"/>
    </source>
</evidence>
<dbReference type="PANTHER" id="PTHR43467:SF2">
    <property type="entry name" value="COBALT-PRECORRIN-2 C(20)-METHYLTRANSFERASE"/>
    <property type="match status" value="1"/>
</dbReference>